<sequence length="348" mass="38523">MSVPLYVPVLPARQHAAAAYRTLHPELRTRVAPLWTLHPHPGMLPKPLADRIDRDTRYVTAVQGHGSGWLDAPYVDREEAEVLATALPPEWWDCRNVRPVTGPGRPEAQQSLALAVARQSEAGLGVRVPLPGEWHDPAAADVAALLDRLPTHVPVHLFLDLATVLPDRTDAAKEALRALDALVVLTSWRTISILAGGFPPPDTDLWQGRVREEPRSDWDVWHEIHHGERPYLPRLGYGDYGTHPAAYVSVPVTGGAAPWGLLRYTTERSYHLVKIPFGKRHDTANRAAARLLTTLSDFRGRDASAGERWLCLRAEGEGTVGNHAVWDEKSQVQHMTYVARSISPAADR</sequence>
<protein>
    <recommendedName>
        <fullName evidence="3">T4 beta protein</fullName>
    </recommendedName>
</protein>
<organism evidence="1 2">
    <name type="scientific">Streptomyces fagopyri</name>
    <dbReference type="NCBI Taxonomy" id="2662397"/>
    <lineage>
        <taxon>Bacteria</taxon>
        <taxon>Bacillati</taxon>
        <taxon>Actinomycetota</taxon>
        <taxon>Actinomycetes</taxon>
        <taxon>Kitasatosporales</taxon>
        <taxon>Streptomycetaceae</taxon>
        <taxon>Streptomyces</taxon>
    </lineage>
</organism>
<evidence type="ECO:0000313" key="1">
    <source>
        <dbReference type="EMBL" id="QFZ76677.1"/>
    </source>
</evidence>
<dbReference type="KEGG" id="sfy:GFH48_28500"/>
<dbReference type="AlphaFoldDB" id="A0A5Q0LJJ9"/>
<name>A0A5Q0LJJ9_9ACTN</name>
<dbReference type="Proteomes" id="UP000326179">
    <property type="component" value="Chromosome"/>
</dbReference>
<reference evidence="1 2" key="1">
    <citation type="submission" date="2019-10" db="EMBL/GenBank/DDBJ databases">
        <title>A novel species.</title>
        <authorList>
            <person name="Gao J."/>
        </authorList>
    </citation>
    <scope>NUCLEOTIDE SEQUENCE [LARGE SCALE GENOMIC DNA]</scope>
    <source>
        <strain evidence="1 2">QMT-28</strain>
    </source>
</reference>
<gene>
    <name evidence="1" type="ORF">GFH48_28500</name>
</gene>
<accession>A0A5Q0LJJ9</accession>
<dbReference type="RefSeq" id="WP_153290898.1">
    <property type="nucleotide sequence ID" value="NZ_CP045643.1"/>
</dbReference>
<dbReference type="EMBL" id="CP045643">
    <property type="protein sequence ID" value="QFZ76677.1"/>
    <property type="molecule type" value="Genomic_DNA"/>
</dbReference>
<dbReference type="InterPro" id="IPR025683">
    <property type="entry name" value="Protein_beta"/>
</dbReference>
<evidence type="ECO:0000313" key="2">
    <source>
        <dbReference type="Proteomes" id="UP000326179"/>
    </source>
</evidence>
<proteinExistence type="predicted"/>
<keyword evidence="2" id="KW-1185">Reference proteome</keyword>
<dbReference type="Pfam" id="PF14350">
    <property type="entry name" value="Beta_protein"/>
    <property type="match status" value="1"/>
</dbReference>
<evidence type="ECO:0008006" key="3">
    <source>
        <dbReference type="Google" id="ProtNLM"/>
    </source>
</evidence>